<sequence length="217" mass="24003">ELKMKSNPIVMNKGGADNSSNSLTKKKVEKGEWGTGGMVTKLTAAKFATCCGIHVIIMSSLHLHKVHDVLQTWKEKQTVEIGTLFVPINTDKKLAARQRWLLGLSNKGKIYLDAGAVGALLERKSLFAVGVKHIEGSFLRNDVVTLCEFAEKKEDGSISHSRELARGKINYSSVEMKSVLGKKKGEIETIFGESTYVMDRENIVLFPHVKQSDRATE</sequence>
<comment type="caution">
    <text evidence="7">The sequence shown here is derived from an EMBL/GenBank/DDBJ whole genome shotgun (WGS) entry which is preliminary data.</text>
</comment>
<dbReference type="OrthoDB" id="409889at2759"/>
<dbReference type="OMA" id="MDRENIV"/>
<dbReference type="EMBL" id="ASPP01043590">
    <property type="protein sequence ID" value="ETN99562.1"/>
    <property type="molecule type" value="Genomic_DNA"/>
</dbReference>
<dbReference type="InterPro" id="IPR019797">
    <property type="entry name" value="Glutamate_5-kinase_CS"/>
</dbReference>
<dbReference type="SUPFAM" id="SSF88697">
    <property type="entry name" value="PUA domain-like"/>
    <property type="match status" value="1"/>
</dbReference>
<dbReference type="PANTHER" id="PTHR43654:SF3">
    <property type="entry name" value="GLUTAMATE 5-KINASE"/>
    <property type="match status" value="1"/>
</dbReference>
<dbReference type="InterPro" id="IPR002478">
    <property type="entry name" value="PUA"/>
</dbReference>
<name>X6LC15_RETFI</name>
<evidence type="ECO:0000313" key="7">
    <source>
        <dbReference type="EMBL" id="ETN99562.1"/>
    </source>
</evidence>
<reference evidence="7 8" key="1">
    <citation type="journal article" date="2013" name="Curr. Biol.">
        <title>The Genome of the Foraminiferan Reticulomyxa filosa.</title>
        <authorList>
            <person name="Glockner G."/>
            <person name="Hulsmann N."/>
            <person name="Schleicher M."/>
            <person name="Noegel A.A."/>
            <person name="Eichinger L."/>
            <person name="Gallinger C."/>
            <person name="Pawlowski J."/>
            <person name="Sierra R."/>
            <person name="Euteneuer U."/>
            <person name="Pillet L."/>
            <person name="Moustafa A."/>
            <person name="Platzer M."/>
            <person name="Groth M."/>
            <person name="Szafranski K."/>
            <person name="Schliwa M."/>
        </authorList>
    </citation>
    <scope>NUCLEOTIDE SEQUENCE [LARGE SCALE GENOMIC DNA]</scope>
</reference>
<proteinExistence type="predicted"/>
<dbReference type="SMART" id="SM00359">
    <property type="entry name" value="PUA"/>
    <property type="match status" value="1"/>
</dbReference>
<evidence type="ECO:0000256" key="2">
    <source>
        <dbReference type="ARBA" id="ARBA00022741"/>
    </source>
</evidence>
<keyword evidence="4" id="KW-0067">ATP-binding</keyword>
<dbReference type="Pfam" id="PF01472">
    <property type="entry name" value="PUA"/>
    <property type="match status" value="1"/>
</dbReference>
<keyword evidence="8" id="KW-1185">Reference proteome</keyword>
<keyword evidence="2" id="KW-0547">Nucleotide-binding</keyword>
<dbReference type="GO" id="GO:0005524">
    <property type="term" value="F:ATP binding"/>
    <property type="evidence" value="ECO:0007669"/>
    <property type="project" value="UniProtKB-KW"/>
</dbReference>
<evidence type="ECO:0000313" key="8">
    <source>
        <dbReference type="Proteomes" id="UP000023152"/>
    </source>
</evidence>
<evidence type="ECO:0000256" key="1">
    <source>
        <dbReference type="ARBA" id="ARBA00022679"/>
    </source>
</evidence>
<dbReference type="PROSITE" id="PS00902">
    <property type="entry name" value="GLUTAMATE_5_KINASE"/>
    <property type="match status" value="1"/>
</dbReference>
<feature type="non-terminal residue" evidence="7">
    <location>
        <position position="1"/>
    </location>
</feature>
<dbReference type="Gene3D" id="3.40.1160.10">
    <property type="entry name" value="Acetylglutamate kinase-like"/>
    <property type="match status" value="1"/>
</dbReference>
<protein>
    <submittedName>
        <fullName evidence="7">Glutamate 5-kinase</fullName>
    </submittedName>
</protein>
<keyword evidence="3 7" id="KW-0418">Kinase</keyword>
<feature type="domain" description="PUA" evidence="6">
    <location>
        <begin position="108"/>
        <end position="191"/>
    </location>
</feature>
<dbReference type="SUPFAM" id="SSF53633">
    <property type="entry name" value="Carbamate kinase-like"/>
    <property type="match status" value="1"/>
</dbReference>
<dbReference type="InterPro" id="IPR015947">
    <property type="entry name" value="PUA-like_sf"/>
</dbReference>
<organism evidence="7 8">
    <name type="scientific">Reticulomyxa filosa</name>
    <dbReference type="NCBI Taxonomy" id="46433"/>
    <lineage>
        <taxon>Eukaryota</taxon>
        <taxon>Sar</taxon>
        <taxon>Rhizaria</taxon>
        <taxon>Retaria</taxon>
        <taxon>Foraminifera</taxon>
        <taxon>Monothalamids</taxon>
        <taxon>Reticulomyxidae</taxon>
        <taxon>Reticulomyxa</taxon>
    </lineage>
</organism>
<dbReference type="GO" id="GO:0003723">
    <property type="term" value="F:RNA binding"/>
    <property type="evidence" value="ECO:0007669"/>
    <property type="project" value="InterPro"/>
</dbReference>
<dbReference type="Gene3D" id="2.30.130.10">
    <property type="entry name" value="PUA domain"/>
    <property type="match status" value="1"/>
</dbReference>
<gene>
    <name evidence="7" type="ORF">RFI_37908</name>
</gene>
<dbReference type="PANTHER" id="PTHR43654">
    <property type="entry name" value="GLUTAMATE 5-KINASE"/>
    <property type="match status" value="1"/>
</dbReference>
<dbReference type="InterPro" id="IPR036974">
    <property type="entry name" value="PUA_sf"/>
</dbReference>
<dbReference type="AlphaFoldDB" id="X6LC15"/>
<dbReference type="GO" id="GO:0004349">
    <property type="term" value="F:glutamate 5-kinase activity"/>
    <property type="evidence" value="ECO:0007669"/>
    <property type="project" value="InterPro"/>
</dbReference>
<dbReference type="Proteomes" id="UP000023152">
    <property type="component" value="Unassembled WGS sequence"/>
</dbReference>
<dbReference type="InterPro" id="IPR036393">
    <property type="entry name" value="AceGlu_kinase-like_sf"/>
</dbReference>
<feature type="region of interest" description="Disordered" evidence="5">
    <location>
        <begin position="1"/>
        <end position="24"/>
    </location>
</feature>
<keyword evidence="1" id="KW-0808">Transferase</keyword>
<evidence type="ECO:0000256" key="3">
    <source>
        <dbReference type="ARBA" id="ARBA00022777"/>
    </source>
</evidence>
<dbReference type="CDD" id="cd21157">
    <property type="entry name" value="PUA_G5K"/>
    <property type="match status" value="1"/>
</dbReference>
<evidence type="ECO:0000259" key="6">
    <source>
        <dbReference type="SMART" id="SM00359"/>
    </source>
</evidence>
<evidence type="ECO:0000256" key="5">
    <source>
        <dbReference type="SAM" id="MobiDB-lite"/>
    </source>
</evidence>
<accession>X6LC15</accession>
<evidence type="ECO:0000256" key="4">
    <source>
        <dbReference type="ARBA" id="ARBA00022840"/>
    </source>
</evidence>
<dbReference type="PROSITE" id="PS50890">
    <property type="entry name" value="PUA"/>
    <property type="match status" value="1"/>
</dbReference>
<dbReference type="GO" id="GO:0005829">
    <property type="term" value="C:cytosol"/>
    <property type="evidence" value="ECO:0007669"/>
    <property type="project" value="TreeGrafter"/>
</dbReference>